<evidence type="ECO:0000256" key="5">
    <source>
        <dbReference type="ARBA" id="ARBA00022777"/>
    </source>
</evidence>
<dbReference type="PRINTS" id="PR00344">
    <property type="entry name" value="BCTRLSENSOR"/>
</dbReference>
<keyword evidence="3" id="KW-0808">Transferase</keyword>
<dbReference type="Gene3D" id="3.30.565.10">
    <property type="entry name" value="Histidine kinase-like ATPase, C-terminal domain"/>
    <property type="match status" value="1"/>
</dbReference>
<sequence>MYQFLAANREELIARCKQKVAARPKRSATPQQLVHGIPIFLEQLTRTLEAEEKGQAAEGTRISGAAGGQVLSASEIGVTAAAHGKELLELGFSVDQVVHDYGDLCQAITDLAVERDAPFTIDEFRTLNRCLDNAIADAVTEFSALRDVSRDLAHAAAENRRMGFLVHELRNGLGTASLALNALEMSNMPVSGATGAVLKRSLATLRTLTEQAIAEVRSNMQPLAQTEVFLVADFIAEVAAAARLDPKASHCEFAVDPVDPRLAIAGNRGLLSAAVGNLLQNAFKFTHAGSRVQLRVTTAQDSVVIEVEDRCGGLRPGSIERMFRPFSERLDETTGLGLGLCIAHQSVEADGGVLSVRNLPGVGCVFTMQLPAHSLGRTEEVGPA</sequence>
<evidence type="ECO:0000256" key="1">
    <source>
        <dbReference type="ARBA" id="ARBA00000085"/>
    </source>
</evidence>
<dbReference type="SMART" id="SM00387">
    <property type="entry name" value="HATPase_c"/>
    <property type="match status" value="1"/>
</dbReference>
<comment type="catalytic activity">
    <reaction evidence="1">
        <text>ATP + protein L-histidine = ADP + protein N-phospho-L-histidine.</text>
        <dbReference type="EC" id="2.7.13.3"/>
    </reaction>
</comment>
<dbReference type="InterPro" id="IPR036890">
    <property type="entry name" value="HATPase_C_sf"/>
</dbReference>
<dbReference type="InterPro" id="IPR003594">
    <property type="entry name" value="HATPase_dom"/>
</dbReference>
<dbReference type="OrthoDB" id="9146955at2"/>
<dbReference type="EC" id="2.7.13.3" evidence="2"/>
<proteinExistence type="predicted"/>
<dbReference type="AlphaFoldDB" id="A0A4Z0BKM7"/>
<evidence type="ECO:0000259" key="7">
    <source>
        <dbReference type="PROSITE" id="PS50109"/>
    </source>
</evidence>
<keyword evidence="4" id="KW-0547">Nucleotide-binding</keyword>
<dbReference type="InterPro" id="IPR050980">
    <property type="entry name" value="2C_sensor_his_kinase"/>
</dbReference>
<evidence type="ECO:0000256" key="3">
    <source>
        <dbReference type="ARBA" id="ARBA00022679"/>
    </source>
</evidence>
<dbReference type="SUPFAM" id="SSF55874">
    <property type="entry name" value="ATPase domain of HSP90 chaperone/DNA topoisomerase II/histidine kinase"/>
    <property type="match status" value="1"/>
</dbReference>
<evidence type="ECO:0000313" key="9">
    <source>
        <dbReference type="Proteomes" id="UP000297564"/>
    </source>
</evidence>
<dbReference type="PANTHER" id="PTHR44936:SF10">
    <property type="entry name" value="SENSOR PROTEIN RSTB"/>
    <property type="match status" value="1"/>
</dbReference>
<keyword evidence="6" id="KW-0067">ATP-binding</keyword>
<evidence type="ECO:0000256" key="6">
    <source>
        <dbReference type="ARBA" id="ARBA00022840"/>
    </source>
</evidence>
<keyword evidence="9" id="KW-1185">Reference proteome</keyword>
<evidence type="ECO:0000256" key="4">
    <source>
        <dbReference type="ARBA" id="ARBA00022741"/>
    </source>
</evidence>
<name>A0A4Z0BKM7_9BURK</name>
<dbReference type="InterPro" id="IPR004358">
    <property type="entry name" value="Sig_transdc_His_kin-like_C"/>
</dbReference>
<dbReference type="GO" id="GO:0004673">
    <property type="term" value="F:protein histidine kinase activity"/>
    <property type="evidence" value="ECO:0007669"/>
    <property type="project" value="UniProtKB-EC"/>
</dbReference>
<keyword evidence="5 8" id="KW-0418">Kinase</keyword>
<dbReference type="PROSITE" id="PS50109">
    <property type="entry name" value="HIS_KIN"/>
    <property type="match status" value="1"/>
</dbReference>
<dbReference type="InterPro" id="IPR005467">
    <property type="entry name" value="His_kinase_dom"/>
</dbReference>
<dbReference type="Pfam" id="PF02518">
    <property type="entry name" value="HATPase_c"/>
    <property type="match status" value="1"/>
</dbReference>
<evidence type="ECO:0000313" key="8">
    <source>
        <dbReference type="EMBL" id="TFY98458.1"/>
    </source>
</evidence>
<dbReference type="Proteomes" id="UP000297564">
    <property type="component" value="Unassembled WGS sequence"/>
</dbReference>
<dbReference type="EMBL" id="SMLL01000005">
    <property type="protein sequence ID" value="TFY98458.1"/>
    <property type="molecule type" value="Genomic_DNA"/>
</dbReference>
<accession>A0A4Z0BKM7</accession>
<feature type="domain" description="Histidine kinase" evidence="7">
    <location>
        <begin position="164"/>
        <end position="374"/>
    </location>
</feature>
<reference evidence="8 9" key="1">
    <citation type="submission" date="2019-03" db="EMBL/GenBank/DDBJ databases">
        <title>Ramlibacter rhizophilus CCTCC AB2015357, whole genome shotgun sequence.</title>
        <authorList>
            <person name="Zhang X."/>
            <person name="Feng G."/>
            <person name="Zhu H."/>
        </authorList>
    </citation>
    <scope>NUCLEOTIDE SEQUENCE [LARGE SCALE GENOMIC DNA]</scope>
    <source>
        <strain evidence="8 9">CCTCC AB2015357</strain>
    </source>
</reference>
<organism evidence="8 9">
    <name type="scientific">Ramlibacter rhizophilus</name>
    <dbReference type="NCBI Taxonomy" id="1781167"/>
    <lineage>
        <taxon>Bacteria</taxon>
        <taxon>Pseudomonadati</taxon>
        <taxon>Pseudomonadota</taxon>
        <taxon>Betaproteobacteria</taxon>
        <taxon>Burkholderiales</taxon>
        <taxon>Comamonadaceae</taxon>
        <taxon>Ramlibacter</taxon>
    </lineage>
</organism>
<dbReference type="PANTHER" id="PTHR44936">
    <property type="entry name" value="SENSOR PROTEIN CREC"/>
    <property type="match status" value="1"/>
</dbReference>
<comment type="caution">
    <text evidence="8">The sequence shown here is derived from an EMBL/GenBank/DDBJ whole genome shotgun (WGS) entry which is preliminary data.</text>
</comment>
<dbReference type="GO" id="GO:0005524">
    <property type="term" value="F:ATP binding"/>
    <property type="evidence" value="ECO:0007669"/>
    <property type="project" value="UniProtKB-KW"/>
</dbReference>
<protein>
    <recommendedName>
        <fullName evidence="2">histidine kinase</fullName>
        <ecNumber evidence="2">2.7.13.3</ecNumber>
    </recommendedName>
</protein>
<evidence type="ECO:0000256" key="2">
    <source>
        <dbReference type="ARBA" id="ARBA00012438"/>
    </source>
</evidence>
<gene>
    <name evidence="8" type="ORF">EZ242_12995</name>
</gene>
<dbReference type="RefSeq" id="WP_135285609.1">
    <property type="nucleotide sequence ID" value="NZ_SMLL01000005.1"/>
</dbReference>